<dbReference type="Pfam" id="PF09066">
    <property type="entry name" value="B2-adapt-app_C"/>
    <property type="match status" value="1"/>
</dbReference>
<dbReference type="InterPro" id="IPR015151">
    <property type="entry name" value="B-adaptin_app_sub_C"/>
</dbReference>
<evidence type="ECO:0000256" key="3">
    <source>
        <dbReference type="ARBA" id="ARBA00022833"/>
    </source>
</evidence>
<evidence type="ECO:0000256" key="4">
    <source>
        <dbReference type="PROSITE-ProRule" id="PRU00091"/>
    </source>
</evidence>
<dbReference type="Gene3D" id="3.30.40.10">
    <property type="entry name" value="Zinc/RING finger domain, C3HC4 (zinc finger)"/>
    <property type="match status" value="1"/>
</dbReference>
<gene>
    <name evidence="6" type="ORF">SO694_0048300</name>
</gene>
<keyword evidence="3" id="KW-0862">Zinc</keyword>
<dbReference type="InterPro" id="IPR051765">
    <property type="entry name" value="PH_domain-containing_F"/>
</dbReference>
<keyword evidence="1" id="KW-0479">Metal-binding</keyword>
<evidence type="ECO:0000259" key="5">
    <source>
        <dbReference type="PROSITE" id="PS50178"/>
    </source>
</evidence>
<keyword evidence="7" id="KW-1185">Reference proteome</keyword>
<dbReference type="PANTHER" id="PTHR46280:SF3">
    <property type="entry name" value="PLECKSTRIN HOMOLOGY DOMAIN-CONTAINING FAMILY F MEMBER 1 HOMOLOG"/>
    <property type="match status" value="1"/>
</dbReference>
<feature type="domain" description="FYVE-type" evidence="5">
    <location>
        <begin position="114"/>
        <end position="177"/>
    </location>
</feature>
<dbReference type="Pfam" id="PF01363">
    <property type="entry name" value="FYVE"/>
    <property type="match status" value="1"/>
</dbReference>
<dbReference type="SMART" id="SM00064">
    <property type="entry name" value="FYVE"/>
    <property type="match status" value="1"/>
</dbReference>
<comment type="caution">
    <text evidence="6">The sequence shown here is derived from an EMBL/GenBank/DDBJ whole genome shotgun (WGS) entry which is preliminary data.</text>
</comment>
<dbReference type="Gene3D" id="2.30.29.30">
    <property type="entry name" value="Pleckstrin-homology domain (PH domain)/Phosphotyrosine-binding domain (PTB)"/>
    <property type="match status" value="1"/>
</dbReference>
<dbReference type="Gene3D" id="3.30.310.10">
    <property type="entry name" value="TATA-Binding Protein"/>
    <property type="match status" value="1"/>
</dbReference>
<dbReference type="SUPFAM" id="SSF57903">
    <property type="entry name" value="FYVE/PHD zinc finger"/>
    <property type="match status" value="1"/>
</dbReference>
<dbReference type="PROSITE" id="PS50178">
    <property type="entry name" value="ZF_FYVE"/>
    <property type="match status" value="1"/>
</dbReference>
<dbReference type="InterPro" id="IPR011011">
    <property type="entry name" value="Znf_FYVE_PHD"/>
</dbReference>
<sequence>PLKKVNRGGPKQYLFVLLDDALLYCRAVPNGDALELNHELPLETVVAGLGNHGAATALRVESPAKSFLCVSADAGRDGLSVESWAEAVGAAAAARREKTGAAPPAALAPVWTVDGHGDDCSLCGKLFTLFDRKHHCRKCGRLVCHACSGEKLLLPDADARAGESFQRACVTCHAAHVDGTAYGVDRVTSYGTKMAPRPRGAPAAPAPRALVEAAGSVSGEDFQAKWGAIAAETPATIPTNGPPQGTDMVDAMLASLHVHTMASGELPDQVKFFVYARDTRSALYLVQCVIDKASPKADLTIKVEGDGDASFVAGVIQTALAAC</sequence>
<dbReference type="Proteomes" id="UP001363151">
    <property type="component" value="Unassembled WGS sequence"/>
</dbReference>
<dbReference type="InterPro" id="IPR000306">
    <property type="entry name" value="Znf_FYVE"/>
</dbReference>
<protein>
    <submittedName>
        <fullName evidence="6">Lipid binding protein</fullName>
    </submittedName>
</protein>
<dbReference type="PANTHER" id="PTHR46280">
    <property type="entry name" value="PLECKSTRIN HOMOLOGY DOMAIN-CONTAINING FAMILY F MEMBER 2-RELATED"/>
    <property type="match status" value="1"/>
</dbReference>
<evidence type="ECO:0000313" key="6">
    <source>
        <dbReference type="EMBL" id="KAK7236736.1"/>
    </source>
</evidence>
<reference evidence="6 7" key="1">
    <citation type="submission" date="2024-03" db="EMBL/GenBank/DDBJ databases">
        <title>Aureococcus anophagefferens CCMP1851 and Kratosvirus quantuckense: Draft genome of a second virus-susceptible host strain in the model system.</title>
        <authorList>
            <person name="Chase E."/>
            <person name="Truchon A.R."/>
            <person name="Schepens W."/>
            <person name="Wilhelm S.W."/>
        </authorList>
    </citation>
    <scope>NUCLEOTIDE SEQUENCE [LARGE SCALE GENOMIC DNA]</scope>
    <source>
        <strain evidence="6 7">CCMP1851</strain>
    </source>
</reference>
<evidence type="ECO:0000313" key="7">
    <source>
        <dbReference type="Proteomes" id="UP001363151"/>
    </source>
</evidence>
<dbReference type="InterPro" id="IPR011993">
    <property type="entry name" value="PH-like_dom_sf"/>
</dbReference>
<organism evidence="6 7">
    <name type="scientific">Aureococcus anophagefferens</name>
    <name type="common">Harmful bloom alga</name>
    <dbReference type="NCBI Taxonomy" id="44056"/>
    <lineage>
        <taxon>Eukaryota</taxon>
        <taxon>Sar</taxon>
        <taxon>Stramenopiles</taxon>
        <taxon>Ochrophyta</taxon>
        <taxon>Pelagophyceae</taxon>
        <taxon>Pelagomonadales</taxon>
        <taxon>Pelagomonadaceae</taxon>
        <taxon>Aureococcus</taxon>
    </lineage>
</organism>
<accession>A0ABR1FRL8</accession>
<proteinExistence type="predicted"/>
<dbReference type="EMBL" id="JBBJCI010000260">
    <property type="protein sequence ID" value="KAK7236736.1"/>
    <property type="molecule type" value="Genomic_DNA"/>
</dbReference>
<dbReference type="SMART" id="SM01020">
    <property type="entry name" value="B2-adapt-app_C"/>
    <property type="match status" value="1"/>
</dbReference>
<evidence type="ECO:0000256" key="1">
    <source>
        <dbReference type="ARBA" id="ARBA00022723"/>
    </source>
</evidence>
<keyword evidence="2 4" id="KW-0863">Zinc-finger</keyword>
<name>A0ABR1FRL8_AURAN</name>
<evidence type="ECO:0000256" key="2">
    <source>
        <dbReference type="ARBA" id="ARBA00022771"/>
    </source>
</evidence>
<dbReference type="InterPro" id="IPR012295">
    <property type="entry name" value="TBP_dom_sf"/>
</dbReference>
<dbReference type="InterPro" id="IPR017455">
    <property type="entry name" value="Znf_FYVE-rel"/>
</dbReference>
<dbReference type="InterPro" id="IPR013083">
    <property type="entry name" value="Znf_RING/FYVE/PHD"/>
</dbReference>
<feature type="non-terminal residue" evidence="6">
    <location>
        <position position="1"/>
    </location>
</feature>